<dbReference type="EMBL" id="CP001687">
    <property type="protein sequence ID" value="ACV11251.1"/>
    <property type="molecule type" value="Genomic_DNA"/>
</dbReference>
<dbReference type="HOGENOM" id="CLU_053468_1_0_2"/>
<evidence type="ECO:0000256" key="3">
    <source>
        <dbReference type="ARBA" id="ARBA00023180"/>
    </source>
</evidence>
<evidence type="ECO:0000256" key="2">
    <source>
        <dbReference type="ARBA" id="ARBA00022679"/>
    </source>
</evidence>
<keyword evidence="6" id="KW-1185">Reference proteome</keyword>
<keyword evidence="3" id="KW-0325">Glycoprotein</keyword>
<dbReference type="InterPro" id="IPR007657">
    <property type="entry name" value="Glycosyltransferase_61"/>
</dbReference>
<proteinExistence type="predicted"/>
<dbReference type="KEGG" id="hut:Huta_1068"/>
<evidence type="ECO:0000313" key="6">
    <source>
        <dbReference type="Proteomes" id="UP000002071"/>
    </source>
</evidence>
<dbReference type="eggNOG" id="arCOG11384">
    <property type="taxonomic scope" value="Archaea"/>
</dbReference>
<keyword evidence="2" id="KW-0808">Transferase</keyword>
<reference evidence="5 6" key="1">
    <citation type="journal article" date="2009" name="Stand. Genomic Sci.">
        <title>Complete genome sequence of Halorhabdus utahensis type strain (AX-2).</title>
        <authorList>
            <person name="Anderson I."/>
            <person name="Tindall B.J."/>
            <person name="Pomrenke H."/>
            <person name="Goker M."/>
            <person name="Lapidus A."/>
            <person name="Nolan M."/>
            <person name="Copeland A."/>
            <person name="Glavina Del Rio T."/>
            <person name="Chen F."/>
            <person name="Tice H."/>
            <person name="Cheng J.F."/>
            <person name="Lucas S."/>
            <person name="Chertkov O."/>
            <person name="Bruce D."/>
            <person name="Brettin T."/>
            <person name="Detter J.C."/>
            <person name="Han C."/>
            <person name="Goodwin L."/>
            <person name="Land M."/>
            <person name="Hauser L."/>
            <person name="Chang Y.J."/>
            <person name="Jeffries C.D."/>
            <person name="Pitluck S."/>
            <person name="Pati A."/>
            <person name="Mavromatis K."/>
            <person name="Ivanova N."/>
            <person name="Ovchinnikova G."/>
            <person name="Chen A."/>
            <person name="Palaniappan K."/>
            <person name="Chain P."/>
            <person name="Rohde M."/>
            <person name="Bristow J."/>
            <person name="Eisen J.A."/>
            <person name="Markowitz V."/>
            <person name="Hugenholtz P."/>
            <person name="Kyrpides N.C."/>
            <person name="Klenk H.P."/>
        </authorList>
    </citation>
    <scope>NUCLEOTIDE SEQUENCE [LARGE SCALE GENOMIC DNA]</scope>
    <source>
        <strain evidence="6">DSM 12940 / JCM 11049 / AX-2</strain>
    </source>
</reference>
<dbReference type="Proteomes" id="UP000002071">
    <property type="component" value="Chromosome"/>
</dbReference>
<keyword evidence="1" id="KW-0328">Glycosyltransferase</keyword>
<organism evidence="5 6">
    <name type="scientific">Halorhabdus utahensis (strain DSM 12940 / JCM 11049 / AX-2)</name>
    <dbReference type="NCBI Taxonomy" id="519442"/>
    <lineage>
        <taxon>Archaea</taxon>
        <taxon>Methanobacteriati</taxon>
        <taxon>Methanobacteriota</taxon>
        <taxon>Stenosarchaea group</taxon>
        <taxon>Halobacteria</taxon>
        <taxon>Halobacteriales</taxon>
        <taxon>Haloarculaceae</taxon>
        <taxon>Halorhabdus</taxon>
    </lineage>
</organism>
<dbReference type="Pfam" id="PF04577">
    <property type="entry name" value="Glyco_transf_61"/>
    <property type="match status" value="1"/>
</dbReference>
<dbReference type="InterPro" id="IPR049625">
    <property type="entry name" value="Glyco_transf_61_cat"/>
</dbReference>
<evidence type="ECO:0000259" key="4">
    <source>
        <dbReference type="Pfam" id="PF04577"/>
    </source>
</evidence>
<name>C7NM43_HALUD</name>
<sequence>MIGRKYLSQVLNLSSTLLSTVGKPVVMQRPELKQYARERGQLFHFGSSETYSFGPPQYPDEVLYSLQRRFGEYQTPKPFVAEVRDVSLIGLYPIPFKRGNALVEPVVSERNLILNLFYSVVDSRLQHRSLTSKDFDCACLLFNSQSRGVFHWMVEDALRAEGVLRYEEKTGRRPTLIIPPNPKSWQTETLELLGFESEDWVEWDAFRGKVDRLVVPSVRRIYDDGVVSPAQTEWFSERMVGGAEGQVEASKTSSRVYISRDDAGRRRLTNEDDLMDQLGDLGFERHYLERMSTAQIVSLFNNANIIVAPHGAGLTNIMFATDASVIELRPNDSYSWVYYVLSEQNGLDYCYVMGDDDKEGTDFRVEPAKVIDAL</sequence>
<dbReference type="PANTHER" id="PTHR20961">
    <property type="entry name" value="GLYCOSYLTRANSFERASE"/>
    <property type="match status" value="1"/>
</dbReference>
<evidence type="ECO:0000313" key="5">
    <source>
        <dbReference type="EMBL" id="ACV11251.1"/>
    </source>
</evidence>
<protein>
    <submittedName>
        <fullName evidence="5">Capsular polysaccharide biosynthesis protein-like protein</fullName>
    </submittedName>
</protein>
<evidence type="ECO:0000256" key="1">
    <source>
        <dbReference type="ARBA" id="ARBA00022676"/>
    </source>
</evidence>
<dbReference type="STRING" id="519442.Huta_1068"/>
<feature type="domain" description="Glycosyltransferase 61 catalytic" evidence="4">
    <location>
        <begin position="242"/>
        <end position="325"/>
    </location>
</feature>
<dbReference type="AlphaFoldDB" id="C7NM43"/>
<dbReference type="GO" id="GO:0016757">
    <property type="term" value="F:glycosyltransferase activity"/>
    <property type="evidence" value="ECO:0007669"/>
    <property type="project" value="UniProtKB-KW"/>
</dbReference>
<accession>C7NM43</accession>
<gene>
    <name evidence="5" type="ordered locus">Huta_1068</name>
</gene>